<dbReference type="PANTHER" id="PTHR34533">
    <property type="entry name" value="TRANSMEMBRANE PROTEIN CCDC163"/>
    <property type="match status" value="1"/>
</dbReference>
<dbReference type="PANTHER" id="PTHR34533:SF3">
    <property type="entry name" value="BICD FAMILY-LIKE CARGO ADAPTER 2"/>
    <property type="match status" value="1"/>
</dbReference>
<keyword evidence="4" id="KW-1185">Reference proteome</keyword>
<evidence type="ECO:0000256" key="2">
    <source>
        <dbReference type="SAM" id="MobiDB-lite"/>
    </source>
</evidence>
<gene>
    <name evidence="3" type="ORF">CRENBAI_008177</name>
</gene>
<dbReference type="InterPro" id="IPR039284">
    <property type="entry name" value="CCDC159/163"/>
</dbReference>
<keyword evidence="1" id="KW-0175">Coiled coil</keyword>
<dbReference type="EMBL" id="JAHHUM010002186">
    <property type="protein sequence ID" value="KAK5605659.1"/>
    <property type="molecule type" value="Genomic_DNA"/>
</dbReference>
<proteinExistence type="predicted"/>
<evidence type="ECO:0000313" key="3">
    <source>
        <dbReference type="EMBL" id="KAK5605659.1"/>
    </source>
</evidence>
<evidence type="ECO:0000256" key="1">
    <source>
        <dbReference type="SAM" id="Coils"/>
    </source>
</evidence>
<organism evidence="3 4">
    <name type="scientific">Crenichthys baileyi</name>
    <name type="common">White River springfish</name>
    <dbReference type="NCBI Taxonomy" id="28760"/>
    <lineage>
        <taxon>Eukaryota</taxon>
        <taxon>Metazoa</taxon>
        <taxon>Chordata</taxon>
        <taxon>Craniata</taxon>
        <taxon>Vertebrata</taxon>
        <taxon>Euteleostomi</taxon>
        <taxon>Actinopterygii</taxon>
        <taxon>Neopterygii</taxon>
        <taxon>Teleostei</taxon>
        <taxon>Neoteleostei</taxon>
        <taxon>Acanthomorphata</taxon>
        <taxon>Ovalentaria</taxon>
        <taxon>Atherinomorphae</taxon>
        <taxon>Cyprinodontiformes</taxon>
        <taxon>Goodeidae</taxon>
        <taxon>Crenichthys</taxon>
    </lineage>
</organism>
<dbReference type="Proteomes" id="UP001311232">
    <property type="component" value="Unassembled WGS sequence"/>
</dbReference>
<feature type="coiled-coil region" evidence="1">
    <location>
        <begin position="173"/>
        <end position="270"/>
    </location>
</feature>
<feature type="coiled-coil region" evidence="1">
    <location>
        <begin position="80"/>
        <end position="131"/>
    </location>
</feature>
<name>A0AAV9RA31_9TELE</name>
<comment type="caution">
    <text evidence="3">The sequence shown here is derived from an EMBL/GenBank/DDBJ whole genome shotgun (WGS) entry which is preliminary data.</text>
</comment>
<feature type="region of interest" description="Disordered" evidence="2">
    <location>
        <begin position="275"/>
        <end position="361"/>
    </location>
</feature>
<accession>A0AAV9RA31</accession>
<reference evidence="3 4" key="1">
    <citation type="submission" date="2021-06" db="EMBL/GenBank/DDBJ databases">
        <authorList>
            <person name="Palmer J.M."/>
        </authorList>
    </citation>
    <scope>NUCLEOTIDE SEQUENCE [LARGE SCALE GENOMIC DNA]</scope>
    <source>
        <strain evidence="3 4">MEX-2019</strain>
        <tissue evidence="3">Muscle</tissue>
    </source>
</reference>
<sequence length="441" mass="49770">MNWDSQLNSILSVADGSVSKMRERLTAGKISKVAEVKESGIKSDLDPAAPYHVAHPDRKPPSSLGSCVQWADLAAIQSQLQIQSQLIETFTQKLHHLEREKQSQQCHIQTLQEEVQSLREELRKRDQEREDLSSGMERRMEQWRREVGRELSSLQGNITQAVSQGNPEESFSLKLRRDELEHLRRELDALKTRIRRQEEDMHLQQTEARETRRQYERSCKTLEELSGSYRTHSSDLIKTLSQYSHTQQEVHQMRTTVSELKNEVRSLTLRGQESPPLLSALTSASPLLAPRSRSRGLRADEADSDSEDFSPTPSLAEVSSDDLSWLEYKDPAPHRRAPPSVQSTPSDFAGPGSDVEDDGQNASCEGSLLAPVELTEVKAGKKSKTIIDIKKPVSPQRSRPTQDGRRSLRVVMFGMNRTVGLVVRLVNTPSSMLTGRFFPLC</sequence>
<protein>
    <submittedName>
        <fullName evidence="3">Uncharacterized protein</fullName>
    </submittedName>
</protein>
<evidence type="ECO:0000313" key="4">
    <source>
        <dbReference type="Proteomes" id="UP001311232"/>
    </source>
</evidence>
<feature type="compositionally biased region" description="Low complexity" evidence="2">
    <location>
        <begin position="275"/>
        <end position="290"/>
    </location>
</feature>
<dbReference type="AlphaFoldDB" id="A0AAV9RA31"/>